<dbReference type="Gene3D" id="1.10.630.10">
    <property type="entry name" value="Cytochrome P450"/>
    <property type="match status" value="1"/>
</dbReference>
<evidence type="ECO:0000256" key="1">
    <source>
        <dbReference type="ARBA" id="ARBA00001971"/>
    </source>
</evidence>
<dbReference type="AlphaFoldDB" id="A0A165QF04"/>
<sequence>MPLEHPEKLFAEWKAVYGDIIFLRLFNTPTVVLNTQSAAKELLERRGTKYSNRPNAVWMTEMLKWDANAGTMQAGETHRKHRRWAQAPLFDKASLEKFLPVQIREMYTLLGSLLKDPEDFAAHFHRFSGSVLLDALYGHSVSAKDDRYLALIDKALDGVTGVSAPGAALVDFIPILQHIPSWFPGAWWKRLALETRIALKESSEKTYLLAESTDDDKYSIVGSLIREHKENGTLVSEAYEIKMFGTTMYVAGTDTTKTVMQSFILAMVLHPEVFLKAQKEMDNVVGHDRLPTIDDRGSLPYLECVLKETYRWAPPIPVGIPHATSEDDEYRGYYIPKGTTIIPNIWLMLRDPEEYPEPDSFIPDRFWGLSSAESDRIDPKNLVFGYGRRICPGRRFADISVWLAAANIVATFDIHKARDGTGKEITPVIEFESGLSSPPVPFKCSIKPRSQQSVELIMNVL</sequence>
<dbReference type="InterPro" id="IPR036396">
    <property type="entry name" value="Cyt_P450_sf"/>
</dbReference>
<evidence type="ECO:0000256" key="10">
    <source>
        <dbReference type="ARBA" id="ARBA00023004"/>
    </source>
</evidence>
<keyword evidence="10 13" id="KW-0408">Iron</keyword>
<comment type="similarity">
    <text evidence="4 14">Belongs to the cytochrome P450 family.</text>
</comment>
<keyword evidence="6" id="KW-0812">Transmembrane</keyword>
<dbReference type="PANTHER" id="PTHR46300">
    <property type="entry name" value="P450, PUTATIVE (EUROFUNG)-RELATED-RELATED"/>
    <property type="match status" value="1"/>
</dbReference>
<dbReference type="PRINTS" id="PR00385">
    <property type="entry name" value="P450"/>
</dbReference>
<evidence type="ECO:0000256" key="8">
    <source>
        <dbReference type="ARBA" id="ARBA00022989"/>
    </source>
</evidence>
<evidence type="ECO:0000256" key="6">
    <source>
        <dbReference type="ARBA" id="ARBA00022692"/>
    </source>
</evidence>
<organism evidence="15 16">
    <name type="scientific">Daedalea quercina L-15889</name>
    <dbReference type="NCBI Taxonomy" id="1314783"/>
    <lineage>
        <taxon>Eukaryota</taxon>
        <taxon>Fungi</taxon>
        <taxon>Dikarya</taxon>
        <taxon>Basidiomycota</taxon>
        <taxon>Agaricomycotina</taxon>
        <taxon>Agaricomycetes</taxon>
        <taxon>Polyporales</taxon>
        <taxon>Fomitopsis</taxon>
    </lineage>
</organism>
<dbReference type="STRING" id="1314783.A0A165QF04"/>
<protein>
    <submittedName>
        <fullName evidence="15">Cytochrome P450</fullName>
    </submittedName>
</protein>
<evidence type="ECO:0000256" key="7">
    <source>
        <dbReference type="ARBA" id="ARBA00022723"/>
    </source>
</evidence>
<dbReference type="PROSITE" id="PS00086">
    <property type="entry name" value="CYTOCHROME_P450"/>
    <property type="match status" value="1"/>
</dbReference>
<gene>
    <name evidence="15" type="ORF">DAEQUDRAFT_690866</name>
</gene>
<dbReference type="GO" id="GO:0004497">
    <property type="term" value="F:monooxygenase activity"/>
    <property type="evidence" value="ECO:0007669"/>
    <property type="project" value="UniProtKB-KW"/>
</dbReference>
<evidence type="ECO:0000313" key="16">
    <source>
        <dbReference type="Proteomes" id="UP000076727"/>
    </source>
</evidence>
<evidence type="ECO:0000256" key="11">
    <source>
        <dbReference type="ARBA" id="ARBA00023033"/>
    </source>
</evidence>
<proteinExistence type="inferred from homology"/>
<reference evidence="15 16" key="1">
    <citation type="journal article" date="2016" name="Mol. Biol. Evol.">
        <title>Comparative Genomics of Early-Diverging Mushroom-Forming Fungi Provides Insights into the Origins of Lignocellulose Decay Capabilities.</title>
        <authorList>
            <person name="Nagy L.G."/>
            <person name="Riley R."/>
            <person name="Tritt A."/>
            <person name="Adam C."/>
            <person name="Daum C."/>
            <person name="Floudas D."/>
            <person name="Sun H."/>
            <person name="Yadav J.S."/>
            <person name="Pangilinan J."/>
            <person name="Larsson K.H."/>
            <person name="Matsuura K."/>
            <person name="Barry K."/>
            <person name="Labutti K."/>
            <person name="Kuo R."/>
            <person name="Ohm R.A."/>
            <person name="Bhattacharya S.S."/>
            <person name="Shirouzu T."/>
            <person name="Yoshinaga Y."/>
            <person name="Martin F.M."/>
            <person name="Grigoriev I.V."/>
            <person name="Hibbett D.S."/>
        </authorList>
    </citation>
    <scope>NUCLEOTIDE SEQUENCE [LARGE SCALE GENOMIC DNA]</scope>
    <source>
        <strain evidence="15 16">L-15889</strain>
    </source>
</reference>
<evidence type="ECO:0000256" key="4">
    <source>
        <dbReference type="ARBA" id="ARBA00010617"/>
    </source>
</evidence>
<dbReference type="InterPro" id="IPR002401">
    <property type="entry name" value="Cyt_P450_E_grp-I"/>
</dbReference>
<evidence type="ECO:0000256" key="14">
    <source>
        <dbReference type="RuleBase" id="RU000461"/>
    </source>
</evidence>
<dbReference type="OrthoDB" id="2789670at2759"/>
<evidence type="ECO:0000256" key="13">
    <source>
        <dbReference type="PIRSR" id="PIRSR602401-1"/>
    </source>
</evidence>
<evidence type="ECO:0000256" key="2">
    <source>
        <dbReference type="ARBA" id="ARBA00004167"/>
    </source>
</evidence>
<dbReference type="GO" id="GO:0005506">
    <property type="term" value="F:iron ion binding"/>
    <property type="evidence" value="ECO:0007669"/>
    <property type="project" value="InterPro"/>
</dbReference>
<dbReference type="GO" id="GO:0016020">
    <property type="term" value="C:membrane"/>
    <property type="evidence" value="ECO:0007669"/>
    <property type="project" value="UniProtKB-SubCell"/>
</dbReference>
<evidence type="ECO:0000313" key="15">
    <source>
        <dbReference type="EMBL" id="KZT69377.1"/>
    </source>
</evidence>
<dbReference type="Pfam" id="PF00067">
    <property type="entry name" value="p450"/>
    <property type="match status" value="1"/>
</dbReference>
<dbReference type="GO" id="GO:0016705">
    <property type="term" value="F:oxidoreductase activity, acting on paired donors, with incorporation or reduction of molecular oxygen"/>
    <property type="evidence" value="ECO:0007669"/>
    <property type="project" value="InterPro"/>
</dbReference>
<evidence type="ECO:0000256" key="5">
    <source>
        <dbReference type="ARBA" id="ARBA00022617"/>
    </source>
</evidence>
<keyword evidence="5 13" id="KW-0349">Heme</keyword>
<evidence type="ECO:0000256" key="9">
    <source>
        <dbReference type="ARBA" id="ARBA00023002"/>
    </source>
</evidence>
<dbReference type="PANTHER" id="PTHR46300:SF7">
    <property type="entry name" value="P450, PUTATIVE (EUROFUNG)-RELATED"/>
    <property type="match status" value="1"/>
</dbReference>
<dbReference type="PRINTS" id="PR00463">
    <property type="entry name" value="EP450I"/>
</dbReference>
<comment type="subcellular location">
    <subcellularLocation>
        <location evidence="2">Membrane</location>
        <topology evidence="2">Single-pass membrane protein</topology>
    </subcellularLocation>
</comment>
<dbReference type="GO" id="GO:0020037">
    <property type="term" value="F:heme binding"/>
    <property type="evidence" value="ECO:0007669"/>
    <property type="project" value="InterPro"/>
</dbReference>
<keyword evidence="9 14" id="KW-0560">Oxidoreductase</keyword>
<keyword evidence="16" id="KW-1185">Reference proteome</keyword>
<dbReference type="InterPro" id="IPR017972">
    <property type="entry name" value="Cyt_P450_CS"/>
</dbReference>
<comment type="pathway">
    <text evidence="3">Secondary metabolite biosynthesis.</text>
</comment>
<dbReference type="InterPro" id="IPR001128">
    <property type="entry name" value="Cyt_P450"/>
</dbReference>
<accession>A0A165QF04</accession>
<dbReference type="SUPFAM" id="SSF48264">
    <property type="entry name" value="Cytochrome P450"/>
    <property type="match status" value="1"/>
</dbReference>
<keyword evidence="11 14" id="KW-0503">Monooxygenase</keyword>
<evidence type="ECO:0000256" key="3">
    <source>
        <dbReference type="ARBA" id="ARBA00005179"/>
    </source>
</evidence>
<name>A0A165QF04_9APHY</name>
<keyword evidence="12" id="KW-0472">Membrane</keyword>
<dbReference type="Proteomes" id="UP000076727">
    <property type="component" value="Unassembled WGS sequence"/>
</dbReference>
<feature type="binding site" description="axial binding residue" evidence="13">
    <location>
        <position position="391"/>
    </location>
    <ligand>
        <name>heme</name>
        <dbReference type="ChEBI" id="CHEBI:30413"/>
    </ligand>
    <ligandPart>
        <name>Fe</name>
        <dbReference type="ChEBI" id="CHEBI:18248"/>
    </ligandPart>
</feature>
<comment type="cofactor">
    <cofactor evidence="1 13">
        <name>heme</name>
        <dbReference type="ChEBI" id="CHEBI:30413"/>
    </cofactor>
</comment>
<evidence type="ECO:0000256" key="12">
    <source>
        <dbReference type="ARBA" id="ARBA00023136"/>
    </source>
</evidence>
<dbReference type="CDD" id="cd11065">
    <property type="entry name" value="CYP64-like"/>
    <property type="match status" value="1"/>
</dbReference>
<dbReference type="EMBL" id="KV429058">
    <property type="protein sequence ID" value="KZT69377.1"/>
    <property type="molecule type" value="Genomic_DNA"/>
</dbReference>
<dbReference type="InterPro" id="IPR050364">
    <property type="entry name" value="Cytochrome_P450_fung"/>
</dbReference>
<keyword evidence="8" id="KW-1133">Transmembrane helix</keyword>
<keyword evidence="7 13" id="KW-0479">Metal-binding</keyword>